<name>A0AAN9LC59_PHACN</name>
<sequence>MLSTTLLASLVDLEGSAGCDLASFLSNVALAALNDGLPDHAGARSLKNAPAASTKSTTRRVPNDSSPLSLDVTTRSSYTPTASGNSSIYK</sequence>
<dbReference type="AlphaFoldDB" id="A0AAN9LC59"/>
<comment type="caution">
    <text evidence="2">The sequence shown here is derived from an EMBL/GenBank/DDBJ whole genome shotgun (WGS) entry which is preliminary data.</text>
</comment>
<protein>
    <submittedName>
        <fullName evidence="2">Uncharacterized protein</fullName>
    </submittedName>
</protein>
<organism evidence="2 3">
    <name type="scientific">Phaseolus coccineus</name>
    <name type="common">Scarlet runner bean</name>
    <name type="synonym">Phaseolus multiflorus</name>
    <dbReference type="NCBI Taxonomy" id="3886"/>
    <lineage>
        <taxon>Eukaryota</taxon>
        <taxon>Viridiplantae</taxon>
        <taxon>Streptophyta</taxon>
        <taxon>Embryophyta</taxon>
        <taxon>Tracheophyta</taxon>
        <taxon>Spermatophyta</taxon>
        <taxon>Magnoliopsida</taxon>
        <taxon>eudicotyledons</taxon>
        <taxon>Gunneridae</taxon>
        <taxon>Pentapetalae</taxon>
        <taxon>rosids</taxon>
        <taxon>fabids</taxon>
        <taxon>Fabales</taxon>
        <taxon>Fabaceae</taxon>
        <taxon>Papilionoideae</taxon>
        <taxon>50 kb inversion clade</taxon>
        <taxon>NPAAA clade</taxon>
        <taxon>indigoferoid/millettioid clade</taxon>
        <taxon>Phaseoleae</taxon>
        <taxon>Phaseolus</taxon>
    </lineage>
</organism>
<evidence type="ECO:0000313" key="2">
    <source>
        <dbReference type="EMBL" id="KAK7331528.1"/>
    </source>
</evidence>
<dbReference type="EMBL" id="JAYMYR010000012">
    <property type="protein sequence ID" value="KAK7331528.1"/>
    <property type="molecule type" value="Genomic_DNA"/>
</dbReference>
<feature type="compositionally biased region" description="Polar residues" evidence="1">
    <location>
        <begin position="51"/>
        <end position="90"/>
    </location>
</feature>
<accession>A0AAN9LC59</accession>
<feature type="region of interest" description="Disordered" evidence="1">
    <location>
        <begin position="41"/>
        <end position="90"/>
    </location>
</feature>
<gene>
    <name evidence="2" type="ORF">VNO80_31205</name>
</gene>
<reference evidence="2 3" key="1">
    <citation type="submission" date="2024-01" db="EMBL/GenBank/DDBJ databases">
        <title>The genomes of 5 underutilized Papilionoideae crops provide insights into root nodulation and disease resistanc.</title>
        <authorList>
            <person name="Jiang F."/>
        </authorList>
    </citation>
    <scope>NUCLEOTIDE SEQUENCE [LARGE SCALE GENOMIC DNA]</scope>
    <source>
        <strain evidence="2">JINMINGXINNONG_FW02</strain>
        <tissue evidence="2">Leaves</tissue>
    </source>
</reference>
<dbReference type="Proteomes" id="UP001374584">
    <property type="component" value="Unassembled WGS sequence"/>
</dbReference>
<proteinExistence type="predicted"/>
<keyword evidence="3" id="KW-1185">Reference proteome</keyword>
<evidence type="ECO:0000313" key="3">
    <source>
        <dbReference type="Proteomes" id="UP001374584"/>
    </source>
</evidence>
<evidence type="ECO:0000256" key="1">
    <source>
        <dbReference type="SAM" id="MobiDB-lite"/>
    </source>
</evidence>